<comment type="cofactor">
    <cofactor evidence="1 11">
        <name>FAD</name>
        <dbReference type="ChEBI" id="CHEBI:57692"/>
    </cofactor>
</comment>
<dbReference type="EMBL" id="JAHMUF010000018">
    <property type="protein sequence ID" value="KAG7192410.1"/>
    <property type="molecule type" value="Genomic_DNA"/>
</dbReference>
<reference evidence="13" key="1">
    <citation type="submission" date="2021-03" db="EMBL/GenBank/DDBJ databases">
        <authorList>
            <person name="Palmer J.M."/>
        </authorList>
    </citation>
    <scope>NUCLEOTIDE SEQUENCE</scope>
    <source>
        <strain evidence="13">ARV_011</strain>
    </source>
</reference>
<comment type="function">
    <text evidence="11">FAD-dependent monooxygenase required for two non-consecutive steps during ubiquinone biosynthesis. Required for the C5-ring hydroxylation during ubiquinone biosynthesis by catalyzing the hydroxylation of 4-hydroxy-3-(all-trans-polyprenyl)benzoic acid to 3,4-dihydroxy-5-(all-trans-polyprenyl)benzoic acid. Also acts downstream of coq4, for the C1-hydroxylation during ubiquinone biosynthesis by catalyzing the hydroxylation of 2-methoxy-6-(all-trans-polyprenyl)phenol to 2-methoxy-6-(all-trans-polyprenyl)benzene-1,4-diol. The electrons required for the hydroxylation reaction are funneled indirectly to coq6 from NADPH via a ferredoxin/ferredoxin reductase system.</text>
</comment>
<evidence type="ECO:0000313" key="14">
    <source>
        <dbReference type="Proteomes" id="UP000790833"/>
    </source>
</evidence>
<feature type="domain" description="FAD-binding" evidence="12">
    <location>
        <begin position="224"/>
        <end position="430"/>
    </location>
</feature>
<proteinExistence type="inferred from homology"/>
<dbReference type="PANTHER" id="PTHR43876">
    <property type="entry name" value="UBIQUINONE BIOSYNTHESIS MONOOXYGENASE COQ6, MITOCHONDRIAL"/>
    <property type="match status" value="1"/>
</dbReference>
<evidence type="ECO:0000256" key="3">
    <source>
        <dbReference type="ARBA" id="ARBA00022630"/>
    </source>
</evidence>
<evidence type="ECO:0000256" key="5">
    <source>
        <dbReference type="ARBA" id="ARBA00022792"/>
    </source>
</evidence>
<dbReference type="InterPro" id="IPR018168">
    <property type="entry name" value="Ubi_Hdrlase_CS"/>
</dbReference>
<keyword evidence="14" id="KW-1185">Reference proteome</keyword>
<dbReference type="RefSeq" id="XP_043047960.1">
    <property type="nucleotide sequence ID" value="XM_043192592.1"/>
</dbReference>
<comment type="subunit">
    <text evidence="11">Component of a multi-subunit COQ enzyme complex, composed of at least COQ3, COQ4, COQ5, COQ6, COQ7 and COQ9.</text>
</comment>
<comment type="catalytic activity">
    <reaction evidence="11">
        <text>a 4-hydroxy-3-(all-trans-polyprenyl)benzoate + 2 reduced [2Fe-2S]-[ferredoxin] + O2 + 2 H(+) = a 3,4-dihydroxy-5-(all-trans-polyprenyl)benzoate + 2 oxidized [2Fe-2S]-[ferredoxin] + H2O</text>
        <dbReference type="Rhea" id="RHEA:81195"/>
        <dbReference type="Rhea" id="RHEA-COMP:9514"/>
        <dbReference type="Rhea" id="RHEA-COMP:10000"/>
        <dbReference type="Rhea" id="RHEA-COMP:10001"/>
        <dbReference type="Rhea" id="RHEA-COMP:10930"/>
        <dbReference type="ChEBI" id="CHEBI:15377"/>
        <dbReference type="ChEBI" id="CHEBI:15378"/>
        <dbReference type="ChEBI" id="CHEBI:15379"/>
        <dbReference type="ChEBI" id="CHEBI:33737"/>
        <dbReference type="ChEBI" id="CHEBI:33738"/>
        <dbReference type="ChEBI" id="CHEBI:64694"/>
        <dbReference type="ChEBI" id="CHEBI:78396"/>
        <dbReference type="EC" id="1.14.15.45"/>
    </reaction>
</comment>
<keyword evidence="9 11" id="KW-0496">Mitochondrion</keyword>
<sequence length="499" mass="55400">MSHRDILVPDCNNCLKLTLHTHVGGKRKNRIHLQDRKITTVRKIIAVRIIWCQLIPSMIPSPILNTLKRDVVIIGGGPAGLLLLAALKTSPYLRHLLCTLIEGGSLALAKQFGVDPPKEYTNRIISLTPATASYMDLGMGCWNHLHHDRLKRYNHIIAYDDDGKIGFDMDAYMVEVINVQLALLKRLAELENGFENVWDQCKVTEIEKNGGSGSDWPIVKLSNGKSVEARLLVGCDGFNSPVRHFARIQSRGWPYDRFGVVATIKVSKPTQVAYQKFLPTGPLAILPLEGDDATIVWSLTPELSETLCAAPSEVFPHLVNAAMKLDSHELPYIYEMVKNNDNVDNVIDEIQWRLNKASVFDKYYDNTVTKVFDKSRARFPLKMSHADTYVAPRIALVGDAAHTIHPLAGQGLNLGQADVQLLVGALEKASTRGLDIGSTLALEPYVSERWPANHVMLGVCDKFHKVFGVNWGPFNAMRGFGMNTLDSLGLAKNLIVNQV</sequence>
<evidence type="ECO:0000256" key="7">
    <source>
        <dbReference type="ARBA" id="ARBA00023002"/>
    </source>
</evidence>
<dbReference type="GO" id="GO:0031314">
    <property type="term" value="C:extrinsic component of mitochondrial inner membrane"/>
    <property type="evidence" value="ECO:0007669"/>
    <property type="project" value="UniProtKB-UniRule"/>
</dbReference>
<dbReference type="InterPro" id="IPR036188">
    <property type="entry name" value="FAD/NAD-bd_sf"/>
</dbReference>
<dbReference type="InterPro" id="IPR051205">
    <property type="entry name" value="UbiH/COQ6_monooxygenase"/>
</dbReference>
<keyword evidence="13" id="KW-0830">Ubiquinone</keyword>
<dbReference type="GO" id="GO:0016712">
    <property type="term" value="F:oxidoreductase activity, acting on paired donors, with incorporation or reduction of molecular oxygen, reduced flavin or flavoprotein as one donor, and incorporation of one atom of oxygen"/>
    <property type="evidence" value="ECO:0007669"/>
    <property type="project" value="UniProtKB-UniRule"/>
</dbReference>
<evidence type="ECO:0000256" key="11">
    <source>
        <dbReference type="HAMAP-Rule" id="MF_03193"/>
    </source>
</evidence>
<comment type="subcellular location">
    <subcellularLocation>
        <location evidence="11">Mitochondrion inner membrane</location>
        <topology evidence="11">Peripheral membrane protein</topology>
        <orientation evidence="11">Matrix side</orientation>
    </subcellularLocation>
</comment>
<keyword evidence="6 11" id="KW-0274">FAD</keyword>
<evidence type="ECO:0000256" key="9">
    <source>
        <dbReference type="ARBA" id="ARBA00023128"/>
    </source>
</evidence>
<dbReference type="EC" id="1.14.15.46" evidence="11"/>
<comment type="catalytic activity">
    <reaction evidence="11">
        <text>a 2-methoxy-6-(all-trans-polyprenyl)phenol + 2 reduced [2Fe-2S]-[ferredoxin] + O2 + 2 H(+) = a 2-methoxy-6-(all-trans-polyprenyl)benzene-1,4-diol + 2 oxidized [2Fe-2S]-[ferredoxin] + H2O</text>
        <dbReference type="Rhea" id="RHEA:81183"/>
        <dbReference type="Rhea" id="RHEA-COMP:9551"/>
        <dbReference type="Rhea" id="RHEA-COMP:10000"/>
        <dbReference type="Rhea" id="RHEA-COMP:10001"/>
        <dbReference type="Rhea" id="RHEA-COMP:10858"/>
        <dbReference type="ChEBI" id="CHEBI:15377"/>
        <dbReference type="ChEBI" id="CHEBI:15378"/>
        <dbReference type="ChEBI" id="CHEBI:15379"/>
        <dbReference type="ChEBI" id="CHEBI:33737"/>
        <dbReference type="ChEBI" id="CHEBI:33738"/>
        <dbReference type="ChEBI" id="CHEBI:62731"/>
        <dbReference type="ChEBI" id="CHEBI:84166"/>
        <dbReference type="EC" id="1.14.15.46"/>
    </reaction>
</comment>
<protein>
    <recommendedName>
        <fullName evidence="11">Ubiquinone biosynthesis monooxygenase COQ6, mitochondrial</fullName>
        <ecNumber evidence="11">1.14.15.45</ecNumber>
    </recommendedName>
    <alternativeName>
        <fullName evidence="11">2-methoxy-6-polyprenolphenol 4-hydroxylase</fullName>
        <ecNumber evidence="11">1.14.15.46</ecNumber>
    </alternativeName>
</protein>
<comment type="pathway">
    <text evidence="11">Cofactor biosynthesis; ubiquinone biosynthesis.</text>
</comment>
<organism evidence="13 14">
    <name type="scientific">Scheffersomyces spartinae</name>
    <dbReference type="NCBI Taxonomy" id="45513"/>
    <lineage>
        <taxon>Eukaryota</taxon>
        <taxon>Fungi</taxon>
        <taxon>Dikarya</taxon>
        <taxon>Ascomycota</taxon>
        <taxon>Saccharomycotina</taxon>
        <taxon>Pichiomycetes</taxon>
        <taxon>Debaryomycetaceae</taxon>
        <taxon>Scheffersomyces</taxon>
    </lineage>
</organism>
<comment type="caution">
    <text evidence="13">The sequence shown here is derived from an EMBL/GenBank/DDBJ whole genome shotgun (WGS) entry which is preliminary data.</text>
</comment>
<keyword evidence="8 11" id="KW-0503">Monooxygenase</keyword>
<keyword evidence="3 11" id="KW-0285">Flavoprotein</keyword>
<keyword evidence="7 11" id="KW-0560">Oxidoreductase</keyword>
<evidence type="ECO:0000256" key="4">
    <source>
        <dbReference type="ARBA" id="ARBA00022688"/>
    </source>
</evidence>
<dbReference type="GO" id="GO:0120538">
    <property type="term" value="F:2-methoxy-6-polyprenolphenol 4-hydroxylase activity"/>
    <property type="evidence" value="ECO:0007669"/>
    <property type="project" value="UniProtKB-EC"/>
</dbReference>
<gene>
    <name evidence="11 13" type="primary">COQ6</name>
    <name evidence="13" type="ORF">KQ657_001809</name>
</gene>
<name>A0A9P7V6S1_9ASCO</name>
<comment type="similarity">
    <text evidence="2 11">Belongs to the UbiH/COQ6 family.</text>
</comment>
<evidence type="ECO:0000259" key="12">
    <source>
        <dbReference type="Pfam" id="PF01494"/>
    </source>
</evidence>
<dbReference type="AlphaFoldDB" id="A0A9P7V6S1"/>
<evidence type="ECO:0000256" key="8">
    <source>
        <dbReference type="ARBA" id="ARBA00023033"/>
    </source>
</evidence>
<dbReference type="Pfam" id="PF01494">
    <property type="entry name" value="FAD_binding_3"/>
    <property type="match status" value="1"/>
</dbReference>
<dbReference type="OrthoDB" id="683240at2759"/>
<dbReference type="InterPro" id="IPR000689">
    <property type="entry name" value="UbQ_mOase_COQ6"/>
</dbReference>
<dbReference type="Gene3D" id="3.50.50.60">
    <property type="entry name" value="FAD/NAD(P)-binding domain"/>
    <property type="match status" value="2"/>
</dbReference>
<dbReference type="PANTHER" id="PTHR43876:SF7">
    <property type="entry name" value="UBIQUINONE BIOSYNTHESIS MONOOXYGENASE COQ6, MITOCHONDRIAL"/>
    <property type="match status" value="1"/>
</dbReference>
<evidence type="ECO:0000313" key="13">
    <source>
        <dbReference type="EMBL" id="KAG7192410.1"/>
    </source>
</evidence>
<evidence type="ECO:0000256" key="1">
    <source>
        <dbReference type="ARBA" id="ARBA00001974"/>
    </source>
</evidence>
<dbReference type="GO" id="GO:0106364">
    <property type="term" value="F:4-hydroxy-3-all-trans-polyprenylbenzoate oxygenase activity"/>
    <property type="evidence" value="ECO:0007669"/>
    <property type="project" value="UniProtKB-EC"/>
</dbReference>
<dbReference type="Proteomes" id="UP000790833">
    <property type="component" value="Unassembled WGS sequence"/>
</dbReference>
<dbReference type="InterPro" id="IPR010971">
    <property type="entry name" value="UbiH/COQ6"/>
</dbReference>
<dbReference type="HAMAP" id="MF_03193">
    <property type="entry name" value="COQ6_monooxygenase"/>
    <property type="match status" value="1"/>
</dbReference>
<evidence type="ECO:0000256" key="6">
    <source>
        <dbReference type="ARBA" id="ARBA00022827"/>
    </source>
</evidence>
<keyword evidence="10 11" id="KW-0472">Membrane</keyword>
<dbReference type="NCBIfam" id="TIGR01988">
    <property type="entry name" value="Ubi-OHases"/>
    <property type="match status" value="1"/>
</dbReference>
<dbReference type="FunFam" id="3.50.50.60:FF:000021">
    <property type="entry name" value="Ubiquinone biosynthesis monooxygenase COQ6"/>
    <property type="match status" value="1"/>
</dbReference>
<dbReference type="PRINTS" id="PR00420">
    <property type="entry name" value="RNGMNOXGNASE"/>
</dbReference>
<dbReference type="EC" id="1.14.15.45" evidence="11"/>
<dbReference type="GO" id="GO:0071949">
    <property type="term" value="F:FAD binding"/>
    <property type="evidence" value="ECO:0007669"/>
    <property type="project" value="InterPro"/>
</dbReference>
<keyword evidence="4 11" id="KW-0831">Ubiquinone biosynthesis</keyword>
<dbReference type="SUPFAM" id="SSF51905">
    <property type="entry name" value="FAD/NAD(P)-binding domain"/>
    <property type="match status" value="1"/>
</dbReference>
<evidence type="ECO:0000256" key="10">
    <source>
        <dbReference type="ARBA" id="ARBA00023136"/>
    </source>
</evidence>
<keyword evidence="5 11" id="KW-0999">Mitochondrion inner membrane</keyword>
<dbReference type="InterPro" id="IPR002938">
    <property type="entry name" value="FAD-bd"/>
</dbReference>
<dbReference type="GeneID" id="66115183"/>
<accession>A0A9P7V6S1</accession>
<dbReference type="PROSITE" id="PS01304">
    <property type="entry name" value="UBIH"/>
    <property type="match status" value="1"/>
</dbReference>
<evidence type="ECO:0000256" key="2">
    <source>
        <dbReference type="ARBA" id="ARBA00005349"/>
    </source>
</evidence>